<accession>J3NQA6</accession>
<dbReference type="HOGENOM" id="CLU_2146027_0_0_1"/>
<dbReference type="EnsemblFungi" id="EJT78362">
    <property type="protein sequence ID" value="EJT78362"/>
    <property type="gene ID" value="GGTG_03463"/>
</dbReference>
<dbReference type="VEuPathDB" id="FungiDB:GGTG_03463"/>
<evidence type="ECO:0000256" key="1">
    <source>
        <dbReference type="SAM" id="MobiDB-lite"/>
    </source>
</evidence>
<proteinExistence type="predicted"/>
<keyword evidence="4" id="KW-1185">Reference proteome</keyword>
<organism evidence="2">
    <name type="scientific">Gaeumannomyces tritici (strain R3-111a-1)</name>
    <name type="common">Wheat and barley take-all root rot fungus</name>
    <name type="synonym">Gaeumannomyces graminis var. tritici</name>
    <dbReference type="NCBI Taxonomy" id="644352"/>
    <lineage>
        <taxon>Eukaryota</taxon>
        <taxon>Fungi</taxon>
        <taxon>Dikarya</taxon>
        <taxon>Ascomycota</taxon>
        <taxon>Pezizomycotina</taxon>
        <taxon>Sordariomycetes</taxon>
        <taxon>Sordariomycetidae</taxon>
        <taxon>Magnaporthales</taxon>
        <taxon>Magnaporthaceae</taxon>
        <taxon>Gaeumannomyces</taxon>
    </lineage>
</organism>
<evidence type="ECO:0000313" key="2">
    <source>
        <dbReference type="EMBL" id="EJT78362.1"/>
    </source>
</evidence>
<reference evidence="3" key="5">
    <citation type="submission" date="2018-04" db="UniProtKB">
        <authorList>
            <consortium name="EnsemblFungi"/>
        </authorList>
    </citation>
    <scope>IDENTIFICATION</scope>
    <source>
        <strain evidence="3">R3-111a-1</strain>
    </source>
</reference>
<protein>
    <submittedName>
        <fullName evidence="2 3">Uncharacterized protein</fullName>
    </submittedName>
</protein>
<evidence type="ECO:0000313" key="4">
    <source>
        <dbReference type="Proteomes" id="UP000006039"/>
    </source>
</evidence>
<dbReference type="EMBL" id="GL385396">
    <property type="protein sequence ID" value="EJT78362.1"/>
    <property type="molecule type" value="Genomic_DNA"/>
</dbReference>
<feature type="region of interest" description="Disordered" evidence="1">
    <location>
        <begin position="51"/>
        <end position="72"/>
    </location>
</feature>
<dbReference type="RefSeq" id="XP_009219507.1">
    <property type="nucleotide sequence ID" value="XM_009221243.1"/>
</dbReference>
<reference evidence="2" key="2">
    <citation type="submission" date="2010-07" db="EMBL/GenBank/DDBJ databases">
        <authorList>
            <consortium name="The Broad Institute Genome Sequencing Platform"/>
            <consortium name="Broad Institute Genome Sequencing Center for Infectious Disease"/>
            <person name="Ma L.-J."/>
            <person name="Dead R."/>
            <person name="Young S."/>
            <person name="Zeng Q."/>
            <person name="Koehrsen M."/>
            <person name="Alvarado L."/>
            <person name="Berlin A."/>
            <person name="Chapman S.B."/>
            <person name="Chen Z."/>
            <person name="Freedman E."/>
            <person name="Gellesch M."/>
            <person name="Goldberg J."/>
            <person name="Griggs A."/>
            <person name="Gujja S."/>
            <person name="Heilman E.R."/>
            <person name="Heiman D."/>
            <person name="Hepburn T."/>
            <person name="Howarth C."/>
            <person name="Jen D."/>
            <person name="Larson L."/>
            <person name="Mehta T."/>
            <person name="Neiman D."/>
            <person name="Pearson M."/>
            <person name="Roberts A."/>
            <person name="Saif S."/>
            <person name="Shea T."/>
            <person name="Shenoy N."/>
            <person name="Sisk P."/>
            <person name="Stolte C."/>
            <person name="Sykes S."/>
            <person name="Walk T."/>
            <person name="White J."/>
            <person name="Yandava C."/>
            <person name="Haas B."/>
            <person name="Nusbaum C."/>
            <person name="Birren B."/>
        </authorList>
    </citation>
    <scope>NUCLEOTIDE SEQUENCE</scope>
    <source>
        <strain evidence="2">R3-111a-1</strain>
    </source>
</reference>
<dbReference type="GeneID" id="20343921"/>
<feature type="compositionally biased region" description="Basic and acidic residues" evidence="1">
    <location>
        <begin position="21"/>
        <end position="30"/>
    </location>
</feature>
<gene>
    <name evidence="3" type="primary">20343921</name>
    <name evidence="2" type="ORF">GGTG_03463</name>
</gene>
<reference evidence="3" key="4">
    <citation type="journal article" date="2015" name="G3 (Bethesda)">
        <title>Genome sequences of three phytopathogenic species of the Magnaporthaceae family of fungi.</title>
        <authorList>
            <person name="Okagaki L.H."/>
            <person name="Nunes C.C."/>
            <person name="Sailsbery J."/>
            <person name="Clay B."/>
            <person name="Brown D."/>
            <person name="John T."/>
            <person name="Oh Y."/>
            <person name="Young N."/>
            <person name="Fitzgerald M."/>
            <person name="Haas B.J."/>
            <person name="Zeng Q."/>
            <person name="Young S."/>
            <person name="Adiconis X."/>
            <person name="Fan L."/>
            <person name="Levin J.Z."/>
            <person name="Mitchell T.K."/>
            <person name="Okubara P.A."/>
            <person name="Farman M.L."/>
            <person name="Kohn L.M."/>
            <person name="Birren B."/>
            <person name="Ma L.-J."/>
            <person name="Dean R.A."/>
        </authorList>
    </citation>
    <scope>NUCLEOTIDE SEQUENCE</scope>
    <source>
        <strain evidence="3">R3-111a-1</strain>
    </source>
</reference>
<name>J3NQA6_GAET3</name>
<dbReference type="Proteomes" id="UP000006039">
    <property type="component" value="Unassembled WGS sequence"/>
</dbReference>
<feature type="region of interest" description="Disordered" evidence="1">
    <location>
        <begin position="1"/>
        <end position="30"/>
    </location>
</feature>
<reference evidence="2" key="3">
    <citation type="submission" date="2010-09" db="EMBL/GenBank/DDBJ databases">
        <title>Annotation of Gaeumannomyces graminis var. tritici R3-111a-1.</title>
        <authorList>
            <consortium name="The Broad Institute Genome Sequencing Platform"/>
            <person name="Ma L.-J."/>
            <person name="Dead R."/>
            <person name="Young S.K."/>
            <person name="Zeng Q."/>
            <person name="Gargeya S."/>
            <person name="Fitzgerald M."/>
            <person name="Haas B."/>
            <person name="Abouelleil A."/>
            <person name="Alvarado L."/>
            <person name="Arachchi H.M."/>
            <person name="Berlin A."/>
            <person name="Brown A."/>
            <person name="Chapman S.B."/>
            <person name="Chen Z."/>
            <person name="Dunbar C."/>
            <person name="Freedman E."/>
            <person name="Gearin G."/>
            <person name="Gellesch M."/>
            <person name="Goldberg J."/>
            <person name="Griggs A."/>
            <person name="Gujja S."/>
            <person name="Heiman D."/>
            <person name="Howarth C."/>
            <person name="Larson L."/>
            <person name="Lui A."/>
            <person name="MacDonald P.J.P."/>
            <person name="Mehta T."/>
            <person name="Montmayeur A."/>
            <person name="Murphy C."/>
            <person name="Neiman D."/>
            <person name="Pearson M."/>
            <person name="Priest M."/>
            <person name="Roberts A."/>
            <person name="Saif S."/>
            <person name="Shea T."/>
            <person name="Shenoy N."/>
            <person name="Sisk P."/>
            <person name="Stolte C."/>
            <person name="Sykes S."/>
            <person name="Yandava C."/>
            <person name="Wortman J."/>
            <person name="Nusbaum C."/>
            <person name="Birren B."/>
        </authorList>
    </citation>
    <scope>NUCLEOTIDE SEQUENCE</scope>
    <source>
        <strain evidence="2">R3-111a-1</strain>
    </source>
</reference>
<reference evidence="4" key="1">
    <citation type="submission" date="2010-07" db="EMBL/GenBank/DDBJ databases">
        <title>The genome sequence of Gaeumannomyces graminis var. tritici strain R3-111a-1.</title>
        <authorList>
            <consortium name="The Broad Institute Genome Sequencing Platform"/>
            <person name="Ma L.-J."/>
            <person name="Dead R."/>
            <person name="Young S."/>
            <person name="Zeng Q."/>
            <person name="Koehrsen M."/>
            <person name="Alvarado L."/>
            <person name="Berlin A."/>
            <person name="Chapman S.B."/>
            <person name="Chen Z."/>
            <person name="Freedman E."/>
            <person name="Gellesch M."/>
            <person name="Goldberg J."/>
            <person name="Griggs A."/>
            <person name="Gujja S."/>
            <person name="Heilman E.R."/>
            <person name="Heiman D."/>
            <person name="Hepburn T."/>
            <person name="Howarth C."/>
            <person name="Jen D."/>
            <person name="Larson L."/>
            <person name="Mehta T."/>
            <person name="Neiman D."/>
            <person name="Pearson M."/>
            <person name="Roberts A."/>
            <person name="Saif S."/>
            <person name="Shea T."/>
            <person name="Shenoy N."/>
            <person name="Sisk P."/>
            <person name="Stolte C."/>
            <person name="Sykes S."/>
            <person name="Walk T."/>
            <person name="White J."/>
            <person name="Yandava C."/>
            <person name="Haas B."/>
            <person name="Nusbaum C."/>
            <person name="Birren B."/>
        </authorList>
    </citation>
    <scope>NUCLEOTIDE SEQUENCE [LARGE SCALE GENOMIC DNA]</scope>
    <source>
        <strain evidence="4">R3-111a-1</strain>
    </source>
</reference>
<dbReference type="AlphaFoldDB" id="J3NQA6"/>
<evidence type="ECO:0000313" key="3">
    <source>
        <dbReference type="EnsemblFungi" id="EJT78362"/>
    </source>
</evidence>
<sequence>MTDKKSAETSSEPPIGQGEVAKNHKDQLAELDRMASKVRFKLDKHRAALDSALDRDQQASRKGHVASDDPRIWSNARREQEAREQAERKIRDIYRNYMAATIILSLIDSQQR</sequence>